<evidence type="ECO:0000313" key="2">
    <source>
        <dbReference type="Proteomes" id="UP001363035"/>
    </source>
</evidence>
<accession>A0ABU8I6K0</accession>
<comment type="caution">
    <text evidence="1">The sequence shown here is derived from an EMBL/GenBank/DDBJ whole genome shotgun (WGS) entry which is preliminary data.</text>
</comment>
<dbReference type="EMBL" id="JAYLLN010000024">
    <property type="protein sequence ID" value="MEI5985352.1"/>
    <property type="molecule type" value="Genomic_DNA"/>
</dbReference>
<gene>
    <name evidence="1" type="ORF">VJ786_10610</name>
</gene>
<sequence length="72" mass="8232">MDNLKFEISTISQNQLSKVKEVLNDLVDIKDWQIAPYIDGYLVSVRGINLRCYAILQSLLSIGVNAEKLYEE</sequence>
<dbReference type="Proteomes" id="UP001363035">
    <property type="component" value="Unassembled WGS sequence"/>
</dbReference>
<name>A0ABU8I6K0_9SPHI</name>
<dbReference type="RefSeq" id="WP_099366001.1">
    <property type="nucleotide sequence ID" value="NZ_JAYLLN010000024.1"/>
</dbReference>
<protein>
    <submittedName>
        <fullName evidence="1">Uncharacterized protein</fullName>
    </submittedName>
</protein>
<organism evidence="1 2">
    <name type="scientific">Sphingobacterium tenebrionis</name>
    <dbReference type="NCBI Taxonomy" id="3111775"/>
    <lineage>
        <taxon>Bacteria</taxon>
        <taxon>Pseudomonadati</taxon>
        <taxon>Bacteroidota</taxon>
        <taxon>Sphingobacteriia</taxon>
        <taxon>Sphingobacteriales</taxon>
        <taxon>Sphingobacteriaceae</taxon>
        <taxon>Sphingobacterium</taxon>
    </lineage>
</organism>
<reference evidence="1 2" key="1">
    <citation type="submission" date="2024-01" db="EMBL/GenBank/DDBJ databases">
        <title>Sphingobacterium tenebrionis sp. nov., a novel endophyte isolated from tenebrio molitor intestines.</title>
        <authorList>
            <person name="Zhang C."/>
        </authorList>
    </citation>
    <scope>NUCLEOTIDE SEQUENCE [LARGE SCALE GENOMIC DNA]</scope>
    <source>
        <strain evidence="1 2">PU5-4</strain>
    </source>
</reference>
<keyword evidence="2" id="KW-1185">Reference proteome</keyword>
<evidence type="ECO:0000313" key="1">
    <source>
        <dbReference type="EMBL" id="MEI5985352.1"/>
    </source>
</evidence>
<proteinExistence type="predicted"/>